<proteinExistence type="predicted"/>
<dbReference type="EMBL" id="JASCZI010093849">
    <property type="protein sequence ID" value="MED6153522.1"/>
    <property type="molecule type" value="Genomic_DNA"/>
</dbReference>
<keyword evidence="2" id="KW-1185">Reference proteome</keyword>
<organism evidence="1 2">
    <name type="scientific">Stylosanthes scabra</name>
    <dbReference type="NCBI Taxonomy" id="79078"/>
    <lineage>
        <taxon>Eukaryota</taxon>
        <taxon>Viridiplantae</taxon>
        <taxon>Streptophyta</taxon>
        <taxon>Embryophyta</taxon>
        <taxon>Tracheophyta</taxon>
        <taxon>Spermatophyta</taxon>
        <taxon>Magnoliopsida</taxon>
        <taxon>eudicotyledons</taxon>
        <taxon>Gunneridae</taxon>
        <taxon>Pentapetalae</taxon>
        <taxon>rosids</taxon>
        <taxon>fabids</taxon>
        <taxon>Fabales</taxon>
        <taxon>Fabaceae</taxon>
        <taxon>Papilionoideae</taxon>
        <taxon>50 kb inversion clade</taxon>
        <taxon>dalbergioids sensu lato</taxon>
        <taxon>Dalbergieae</taxon>
        <taxon>Pterocarpus clade</taxon>
        <taxon>Stylosanthes</taxon>
    </lineage>
</organism>
<accession>A0ABU6TYJ4</accession>
<reference evidence="1 2" key="1">
    <citation type="journal article" date="2023" name="Plants (Basel)">
        <title>Bridging the Gap: Combining Genomics and Transcriptomics Approaches to Understand Stylosanthes scabra, an Orphan Legume from the Brazilian Caatinga.</title>
        <authorList>
            <person name="Ferreira-Neto J.R.C."/>
            <person name="da Silva M.D."/>
            <person name="Binneck E."/>
            <person name="de Melo N.F."/>
            <person name="da Silva R.H."/>
            <person name="de Melo A.L.T.M."/>
            <person name="Pandolfi V."/>
            <person name="Bustamante F.O."/>
            <person name="Brasileiro-Vidal A.C."/>
            <person name="Benko-Iseppon A.M."/>
        </authorList>
    </citation>
    <scope>NUCLEOTIDE SEQUENCE [LARGE SCALE GENOMIC DNA]</scope>
    <source>
        <tissue evidence="1">Leaves</tissue>
    </source>
</reference>
<evidence type="ECO:0000313" key="2">
    <source>
        <dbReference type="Proteomes" id="UP001341840"/>
    </source>
</evidence>
<comment type="caution">
    <text evidence="1">The sequence shown here is derived from an EMBL/GenBank/DDBJ whole genome shotgun (WGS) entry which is preliminary data.</text>
</comment>
<gene>
    <name evidence="1" type="ORF">PIB30_102809</name>
</gene>
<sequence>MAHRIFIVVFDWSSVRLDLDLSFYGSGILLKVVASRPKKKKDPAALSESIATSERHSPLYASEGENRSLFRGV</sequence>
<dbReference type="Proteomes" id="UP001341840">
    <property type="component" value="Unassembled WGS sequence"/>
</dbReference>
<name>A0ABU6TYJ4_9FABA</name>
<evidence type="ECO:0000313" key="1">
    <source>
        <dbReference type="EMBL" id="MED6153522.1"/>
    </source>
</evidence>
<protein>
    <submittedName>
        <fullName evidence="1">Uncharacterized protein</fullName>
    </submittedName>
</protein>